<dbReference type="InterPro" id="IPR000531">
    <property type="entry name" value="Beta-barrel_TonB"/>
</dbReference>
<keyword evidence="5 9" id="KW-0798">TonB box</keyword>
<keyword evidence="6 8" id="KW-0472">Membrane</keyword>
<dbReference type="Pfam" id="PF07715">
    <property type="entry name" value="Plug"/>
    <property type="match status" value="1"/>
</dbReference>
<dbReference type="InterPro" id="IPR039426">
    <property type="entry name" value="TonB-dep_rcpt-like"/>
</dbReference>
<gene>
    <name evidence="14" type="ORF">G7077_01650</name>
</gene>
<organism evidence="14 15">
    <name type="scientific">Sphingomonas piscis</name>
    <dbReference type="NCBI Taxonomy" id="2714943"/>
    <lineage>
        <taxon>Bacteria</taxon>
        <taxon>Pseudomonadati</taxon>
        <taxon>Pseudomonadota</taxon>
        <taxon>Alphaproteobacteria</taxon>
        <taxon>Sphingomonadales</taxon>
        <taxon>Sphingomonadaceae</taxon>
        <taxon>Sphingomonas</taxon>
    </lineage>
</organism>
<evidence type="ECO:0000259" key="12">
    <source>
        <dbReference type="Pfam" id="PF00593"/>
    </source>
</evidence>
<comment type="similarity">
    <text evidence="8 9">Belongs to the TonB-dependent receptor family.</text>
</comment>
<feature type="signal peptide" evidence="11">
    <location>
        <begin position="1"/>
        <end position="27"/>
    </location>
</feature>
<name>A0A6G7YM34_9SPHN</name>
<keyword evidence="7 8" id="KW-0998">Cell outer membrane</keyword>
<dbReference type="GO" id="GO:0009279">
    <property type="term" value="C:cell outer membrane"/>
    <property type="evidence" value="ECO:0007669"/>
    <property type="project" value="UniProtKB-SubCell"/>
</dbReference>
<feature type="domain" description="TonB-dependent receptor plug" evidence="13">
    <location>
        <begin position="81"/>
        <end position="192"/>
    </location>
</feature>
<dbReference type="RefSeq" id="WP_166410205.1">
    <property type="nucleotide sequence ID" value="NZ_CP049869.1"/>
</dbReference>
<evidence type="ECO:0000256" key="8">
    <source>
        <dbReference type="PROSITE-ProRule" id="PRU01360"/>
    </source>
</evidence>
<dbReference type="SUPFAM" id="SSF56935">
    <property type="entry name" value="Porins"/>
    <property type="match status" value="1"/>
</dbReference>
<evidence type="ECO:0000256" key="5">
    <source>
        <dbReference type="ARBA" id="ARBA00023077"/>
    </source>
</evidence>
<dbReference type="AlphaFoldDB" id="A0A6G7YM34"/>
<evidence type="ECO:0000256" key="9">
    <source>
        <dbReference type="RuleBase" id="RU003357"/>
    </source>
</evidence>
<evidence type="ECO:0000256" key="3">
    <source>
        <dbReference type="ARBA" id="ARBA00022452"/>
    </source>
</evidence>
<dbReference type="PANTHER" id="PTHR47234">
    <property type="match status" value="1"/>
</dbReference>
<dbReference type="KEGG" id="spii:G7077_01650"/>
<evidence type="ECO:0000256" key="2">
    <source>
        <dbReference type="ARBA" id="ARBA00022448"/>
    </source>
</evidence>
<dbReference type="EMBL" id="CP049869">
    <property type="protein sequence ID" value="QIK77810.1"/>
    <property type="molecule type" value="Genomic_DNA"/>
</dbReference>
<accession>A0A6G7YM34</accession>
<feature type="domain" description="TonB-dependent receptor-like beta-barrel" evidence="12">
    <location>
        <begin position="414"/>
        <end position="884"/>
    </location>
</feature>
<evidence type="ECO:0000259" key="13">
    <source>
        <dbReference type="Pfam" id="PF07715"/>
    </source>
</evidence>
<evidence type="ECO:0000256" key="6">
    <source>
        <dbReference type="ARBA" id="ARBA00023136"/>
    </source>
</evidence>
<keyword evidence="14" id="KW-0675">Receptor</keyword>
<evidence type="ECO:0000256" key="10">
    <source>
        <dbReference type="SAM" id="MobiDB-lite"/>
    </source>
</evidence>
<sequence>MNTEGVKLGKLLLVGSSLAAIAAPSFAQSTTQTPVIEDSAATPQGEGDQIPDTVGPPPATTTGADIVVLGSRVRGTAPVGSTVTALGRRDIEGSAAPTLDRLIKEIPQNFDLGVSENSRGQAGGNGNITYGNTVNLRGIGPYATLVLIDGHRVVNNGRSTDPSVLPTLGVERVEVIADGASAIYGSDAVAGVVNVVARRSLNGVEAFARGGFATQGGFREYAMGVAGGKTFDRGQIMLAYEHVKRTNLSGDDRDFFVSDQRNFGGGDYRITRCSPGNIRVGATTFAIPQSGVTQATAGSLVAGTLNRCNELNNQDLSPEQTYNSVNGTGTFDVNDWVSVFVDGFYSKRSFYRNGAYPTAALTVPSSNAFYVAPPGVTPPLCAASVGAPAGSRCYTIDYEFTEVPPGDTSGFAKSWQVTPGIRVKLPHDWQFEALAGYGKTKDYSDAHTGINNGPLNAALRSNNPATAFDPYGGGRTSQAVLDGIANAIFLAPTNGKLKAYEARLNGSLFSLPGGDVKLATGYERQDFDVALGIARGAPTTPLTFRKFGRTVDSFYGELFIPIFGATNAIPGFDRLEVNAAIRRDKYSDVGRTTNPKIGVNWAPIDGVKFRGNWGTSFRAPTIPEIYGNSNNLFPQNYQNPAGGAPLPGVALSGQNLELKPEEARTWSIGADVTPIRALRLGATFWDVKYENQVIANLSNLAILNIEDQYAGTSIILRGAEAQARFNELVAAGVVVNGASPATVNLFVDGRSQNLGVSKTRGIDFTADYDLDLGADSLRFSASGTYLTSYKVAVTPSGPLLDQRNLIFRPLKFKARGSVVWDHGPMSTRLLVTHVGGYTNDAIKPNQKVGSFTPVDLAVTWRLGGPDSYNLVGANVALGVEVRNLFDQKPPYVNIAPSGNGSGGYDASAANPIGRMVAASIRTKF</sequence>
<dbReference type="InterPro" id="IPR037066">
    <property type="entry name" value="Plug_dom_sf"/>
</dbReference>
<dbReference type="Pfam" id="PF00593">
    <property type="entry name" value="TonB_dep_Rec_b-barrel"/>
    <property type="match status" value="1"/>
</dbReference>
<evidence type="ECO:0000256" key="11">
    <source>
        <dbReference type="SAM" id="SignalP"/>
    </source>
</evidence>
<proteinExistence type="inferred from homology"/>
<protein>
    <submittedName>
        <fullName evidence="14">TonB-dependent receptor</fullName>
    </submittedName>
</protein>
<keyword evidence="3 8" id="KW-1134">Transmembrane beta strand</keyword>
<dbReference type="Gene3D" id="2.40.170.20">
    <property type="entry name" value="TonB-dependent receptor, beta-barrel domain"/>
    <property type="match status" value="1"/>
</dbReference>
<evidence type="ECO:0000256" key="1">
    <source>
        <dbReference type="ARBA" id="ARBA00004571"/>
    </source>
</evidence>
<keyword evidence="4 8" id="KW-0812">Transmembrane</keyword>
<evidence type="ECO:0000256" key="4">
    <source>
        <dbReference type="ARBA" id="ARBA00022692"/>
    </source>
</evidence>
<dbReference type="PANTHER" id="PTHR47234:SF2">
    <property type="entry name" value="TONB-DEPENDENT RECEPTOR"/>
    <property type="match status" value="1"/>
</dbReference>
<dbReference type="PROSITE" id="PS52016">
    <property type="entry name" value="TONB_DEPENDENT_REC_3"/>
    <property type="match status" value="1"/>
</dbReference>
<feature type="chain" id="PRO_5026013005" evidence="11">
    <location>
        <begin position="28"/>
        <end position="924"/>
    </location>
</feature>
<dbReference type="Gene3D" id="2.170.130.10">
    <property type="entry name" value="TonB-dependent receptor, plug domain"/>
    <property type="match status" value="1"/>
</dbReference>
<dbReference type="Proteomes" id="UP000503222">
    <property type="component" value="Chromosome"/>
</dbReference>
<dbReference type="InterPro" id="IPR036942">
    <property type="entry name" value="Beta-barrel_TonB_sf"/>
</dbReference>
<comment type="subcellular location">
    <subcellularLocation>
        <location evidence="1 8">Cell outer membrane</location>
        <topology evidence="1 8">Multi-pass membrane protein</topology>
    </subcellularLocation>
</comment>
<evidence type="ECO:0000313" key="14">
    <source>
        <dbReference type="EMBL" id="QIK77810.1"/>
    </source>
</evidence>
<feature type="region of interest" description="Disordered" evidence="10">
    <location>
        <begin position="27"/>
        <end position="62"/>
    </location>
</feature>
<dbReference type="InterPro" id="IPR012910">
    <property type="entry name" value="Plug_dom"/>
</dbReference>
<reference evidence="14 15" key="1">
    <citation type="submission" date="2020-03" db="EMBL/GenBank/DDBJ databases">
        <title>Sphingomonas sp. nov., isolated from fish.</title>
        <authorList>
            <person name="Hyun D.-W."/>
            <person name="Bae J.-W."/>
        </authorList>
    </citation>
    <scope>NUCLEOTIDE SEQUENCE [LARGE SCALE GENOMIC DNA]</scope>
    <source>
        <strain evidence="14 15">HDW15B</strain>
    </source>
</reference>
<keyword evidence="11" id="KW-0732">Signal</keyword>
<keyword evidence="15" id="KW-1185">Reference proteome</keyword>
<evidence type="ECO:0000313" key="15">
    <source>
        <dbReference type="Proteomes" id="UP000503222"/>
    </source>
</evidence>
<keyword evidence="2 8" id="KW-0813">Transport</keyword>
<evidence type="ECO:0000256" key="7">
    <source>
        <dbReference type="ARBA" id="ARBA00023237"/>
    </source>
</evidence>